<evidence type="ECO:0000256" key="3">
    <source>
        <dbReference type="ARBA" id="ARBA00012534"/>
    </source>
</evidence>
<dbReference type="AlphaFoldDB" id="A0A0M0HKC8"/>
<comment type="catalytic activity">
    <reaction evidence="1">
        <text>L-glutamyl-[protein] + S-adenosyl-L-methionine = [protein]-L-glutamate 5-O-methyl ester + S-adenosyl-L-homocysteine</text>
        <dbReference type="Rhea" id="RHEA:24452"/>
        <dbReference type="Rhea" id="RHEA-COMP:10208"/>
        <dbReference type="Rhea" id="RHEA-COMP:10311"/>
        <dbReference type="ChEBI" id="CHEBI:29973"/>
        <dbReference type="ChEBI" id="CHEBI:57856"/>
        <dbReference type="ChEBI" id="CHEBI:59789"/>
        <dbReference type="ChEBI" id="CHEBI:82795"/>
        <dbReference type="EC" id="2.1.1.80"/>
    </reaction>
</comment>
<dbReference type="EMBL" id="LHPJ01000019">
    <property type="protein sequence ID" value="KOO02228.1"/>
    <property type="molecule type" value="Genomic_DNA"/>
</dbReference>
<comment type="function">
    <text evidence="2">Methylation of the membrane-bound methyl-accepting chemotaxis proteins (MCP) to form gamma-glutamyl methyl ester residues in MCP.</text>
</comment>
<proteinExistence type="predicted"/>
<dbReference type="PRINTS" id="PR00996">
    <property type="entry name" value="CHERMTFRASE"/>
</dbReference>
<gene>
    <name evidence="8" type="ORF">AKJ17_16660</name>
</gene>
<comment type="caution">
    <text evidence="8">The sequence shown here is derived from an EMBL/GenBank/DDBJ whole genome shotgun (WGS) entry which is preliminary data.</text>
</comment>
<accession>A0A0M0HKC8</accession>
<dbReference type="InterPro" id="IPR050903">
    <property type="entry name" value="Bact_Chemotaxis_MeTrfase"/>
</dbReference>
<dbReference type="InterPro" id="IPR022641">
    <property type="entry name" value="CheR_N"/>
</dbReference>
<dbReference type="SMART" id="SM00138">
    <property type="entry name" value="MeTrc"/>
    <property type="match status" value="1"/>
</dbReference>
<dbReference type="SUPFAM" id="SSF47757">
    <property type="entry name" value="Chemotaxis receptor methyltransferase CheR, N-terminal domain"/>
    <property type="match status" value="1"/>
</dbReference>
<sequence>MTAITISDQEYRDFSRFLESQCGIVLGDSKQYLVRSRLSPLVTKFKLGSLSDLLRDVVTGRNRELRIAAVDAMTTNETLWFRDTYPFTVLADKLLPEIAANKRPIKIWSAASSSGQEPYSMAMTILETQQRKPGMLPSVSITATDISASMLDMCRAGIYDNLALGRGLSPERRRTFFEDAGDGRMKVKDNVKRLVNFRPQNLMDSYALLGKFDIIFCRNVLIYFSPEMKSKVLNQMANSLNPGGYLLLGASESLTGLTDRFEMVRCNPGIIYKLK</sequence>
<dbReference type="InterPro" id="IPR000780">
    <property type="entry name" value="CheR_MeTrfase"/>
</dbReference>
<dbReference type="SUPFAM" id="SSF53335">
    <property type="entry name" value="S-adenosyl-L-methionine-dependent methyltransferases"/>
    <property type="match status" value="1"/>
</dbReference>
<dbReference type="PROSITE" id="PS50123">
    <property type="entry name" value="CHER"/>
    <property type="match status" value="1"/>
</dbReference>
<dbReference type="OrthoDB" id="9816309at2"/>
<dbReference type="STRING" id="693.AKJ17_16660"/>
<dbReference type="Pfam" id="PF01739">
    <property type="entry name" value="CheR"/>
    <property type="match status" value="1"/>
</dbReference>
<protein>
    <recommendedName>
        <fullName evidence="3">protein-glutamate O-methyltransferase</fullName>
        <ecNumber evidence="3">2.1.1.80</ecNumber>
    </recommendedName>
</protein>
<name>A0A0M0HKC8_VIBNE</name>
<dbReference type="PANTHER" id="PTHR24422">
    <property type="entry name" value="CHEMOTAXIS PROTEIN METHYLTRANSFERASE"/>
    <property type="match status" value="1"/>
</dbReference>
<evidence type="ECO:0000313" key="9">
    <source>
        <dbReference type="Proteomes" id="UP000037515"/>
    </source>
</evidence>
<dbReference type="PANTHER" id="PTHR24422:SF21">
    <property type="entry name" value="CHEMOTAXIS PROTEIN METHYLTRANSFERASE 1"/>
    <property type="match status" value="1"/>
</dbReference>
<dbReference type="PATRIC" id="fig|693.5.peg.3390"/>
<evidence type="ECO:0000256" key="2">
    <source>
        <dbReference type="ARBA" id="ARBA00002759"/>
    </source>
</evidence>
<feature type="domain" description="CheR-type methyltransferase" evidence="7">
    <location>
        <begin position="1"/>
        <end position="275"/>
    </location>
</feature>
<keyword evidence="9" id="KW-1185">Reference proteome</keyword>
<dbReference type="Pfam" id="PF03705">
    <property type="entry name" value="CheR_N"/>
    <property type="match status" value="1"/>
</dbReference>
<evidence type="ECO:0000256" key="5">
    <source>
        <dbReference type="ARBA" id="ARBA00022679"/>
    </source>
</evidence>
<dbReference type="CDD" id="cd02440">
    <property type="entry name" value="AdoMet_MTases"/>
    <property type="match status" value="1"/>
</dbReference>
<keyword evidence="6" id="KW-0949">S-adenosyl-L-methionine</keyword>
<evidence type="ECO:0000256" key="4">
    <source>
        <dbReference type="ARBA" id="ARBA00022603"/>
    </source>
</evidence>
<evidence type="ECO:0000256" key="6">
    <source>
        <dbReference type="ARBA" id="ARBA00022691"/>
    </source>
</evidence>
<dbReference type="Gene3D" id="1.10.155.10">
    <property type="entry name" value="Chemotaxis receptor methyltransferase CheR, N-terminal domain"/>
    <property type="match status" value="1"/>
</dbReference>
<evidence type="ECO:0000313" key="8">
    <source>
        <dbReference type="EMBL" id="KOO02228.1"/>
    </source>
</evidence>
<dbReference type="InterPro" id="IPR029063">
    <property type="entry name" value="SAM-dependent_MTases_sf"/>
</dbReference>
<dbReference type="GO" id="GO:0032259">
    <property type="term" value="P:methylation"/>
    <property type="evidence" value="ECO:0007669"/>
    <property type="project" value="UniProtKB-KW"/>
</dbReference>
<dbReference type="RefSeq" id="WP_053396948.1">
    <property type="nucleotide sequence ID" value="NZ_CANLZT010000020.1"/>
</dbReference>
<evidence type="ECO:0000256" key="1">
    <source>
        <dbReference type="ARBA" id="ARBA00001541"/>
    </source>
</evidence>
<keyword evidence="5" id="KW-0808">Transferase</keyword>
<dbReference type="FunFam" id="3.40.50.150:FF:000175">
    <property type="entry name" value="Chemotaxis methyltransferase CheR"/>
    <property type="match status" value="1"/>
</dbReference>
<dbReference type="GO" id="GO:0008983">
    <property type="term" value="F:protein-glutamate O-methyltransferase activity"/>
    <property type="evidence" value="ECO:0007669"/>
    <property type="project" value="UniProtKB-EC"/>
</dbReference>
<organism evidence="8 9">
    <name type="scientific">Vibrio nereis</name>
    <dbReference type="NCBI Taxonomy" id="693"/>
    <lineage>
        <taxon>Bacteria</taxon>
        <taxon>Pseudomonadati</taxon>
        <taxon>Pseudomonadota</taxon>
        <taxon>Gammaproteobacteria</taxon>
        <taxon>Vibrionales</taxon>
        <taxon>Vibrionaceae</taxon>
        <taxon>Vibrio</taxon>
    </lineage>
</organism>
<evidence type="ECO:0000259" key="7">
    <source>
        <dbReference type="PROSITE" id="PS50123"/>
    </source>
</evidence>
<keyword evidence="4" id="KW-0489">Methyltransferase</keyword>
<dbReference type="FunFam" id="1.10.155.10:FF:000001">
    <property type="entry name" value="Chemotaxis methyltransferase CheR"/>
    <property type="match status" value="1"/>
</dbReference>
<dbReference type="Gene3D" id="3.40.50.150">
    <property type="entry name" value="Vaccinia Virus protein VP39"/>
    <property type="match status" value="1"/>
</dbReference>
<dbReference type="EC" id="2.1.1.80" evidence="3"/>
<dbReference type="InterPro" id="IPR022642">
    <property type="entry name" value="CheR_C"/>
</dbReference>
<dbReference type="Proteomes" id="UP000037515">
    <property type="component" value="Unassembled WGS sequence"/>
</dbReference>
<reference evidence="9" key="1">
    <citation type="submission" date="2015-08" db="EMBL/GenBank/DDBJ databases">
        <title>Vibrio galatheae sp. nov., a novel member of the Vibrionaceae family isolated from the Solomon Islands.</title>
        <authorList>
            <person name="Giubergia S."/>
            <person name="Machado H."/>
            <person name="Mateiu R.V."/>
            <person name="Gram L."/>
        </authorList>
    </citation>
    <scope>NUCLEOTIDE SEQUENCE [LARGE SCALE GENOMIC DNA]</scope>
    <source>
        <strain evidence="9">DSM 19584</strain>
    </source>
</reference>
<dbReference type="InterPro" id="IPR036804">
    <property type="entry name" value="CheR_N_sf"/>
</dbReference>